<accession>A0A401WD45</accession>
<proteinExistence type="predicted"/>
<name>A0A401WD45_STREY</name>
<gene>
    <name evidence="2" type="ORF">GKJPGBOP_07004</name>
</gene>
<evidence type="ECO:0000313" key="3">
    <source>
        <dbReference type="Proteomes" id="UP000286746"/>
    </source>
</evidence>
<dbReference type="EMBL" id="BHZD01000001">
    <property type="protein sequence ID" value="GCD47238.1"/>
    <property type="molecule type" value="Genomic_DNA"/>
</dbReference>
<protein>
    <submittedName>
        <fullName evidence="2">Uncharacterized protein</fullName>
    </submittedName>
</protein>
<evidence type="ECO:0000313" key="2">
    <source>
        <dbReference type="EMBL" id="GCD47238.1"/>
    </source>
</evidence>
<dbReference type="RefSeq" id="WP_125057399.1">
    <property type="nucleotide sequence ID" value="NZ_BHZD01000001.1"/>
</dbReference>
<dbReference type="Proteomes" id="UP000286746">
    <property type="component" value="Unassembled WGS sequence"/>
</dbReference>
<keyword evidence="3" id="KW-1185">Reference proteome</keyword>
<organism evidence="2 3">
    <name type="scientific">Streptomyces paromomycinus</name>
    <name type="common">Streptomyces rimosus subsp. paromomycinus</name>
    <dbReference type="NCBI Taxonomy" id="92743"/>
    <lineage>
        <taxon>Bacteria</taxon>
        <taxon>Bacillati</taxon>
        <taxon>Actinomycetota</taxon>
        <taxon>Actinomycetes</taxon>
        <taxon>Kitasatosporales</taxon>
        <taxon>Streptomycetaceae</taxon>
        <taxon>Streptomyces</taxon>
    </lineage>
</organism>
<feature type="region of interest" description="Disordered" evidence="1">
    <location>
        <begin position="199"/>
        <end position="274"/>
    </location>
</feature>
<reference evidence="2 3" key="1">
    <citation type="submission" date="2018-11" db="EMBL/GenBank/DDBJ databases">
        <title>Whole genome sequence of Streptomyces paromomycinus NBRC 15454(T).</title>
        <authorList>
            <person name="Komaki H."/>
            <person name="Tamura T."/>
        </authorList>
    </citation>
    <scope>NUCLEOTIDE SEQUENCE [LARGE SCALE GENOMIC DNA]</scope>
    <source>
        <strain evidence="2 3">NBRC 15454</strain>
    </source>
</reference>
<sequence>MSVRTGYRHSTCLALDVQAYGGNNDRRQSEIQHELPRLLEQAAHRAGLDRSRWHFQPKGDEQLAVLPMDGSEPRVIDDYMRHIASELHQHNRLRVEEAWLRLRASVHHGLVEVADNGFAGRTVVTTSRLLASDVLHRALKAADQADLVVALSDDVYDATVVGGHTTLRPDAFRPVTIHEKELRTVAWLWAPGDDVHRLDLGAYDTSPRDRDMPDSHGPRQRDKDWQAGPVASAGTGADDHRMPPPVHGHQVSQNNFHDPVNAPGSVFGISNSHG</sequence>
<feature type="compositionally biased region" description="Basic and acidic residues" evidence="1">
    <location>
        <begin position="206"/>
        <end position="225"/>
    </location>
</feature>
<dbReference type="AlphaFoldDB" id="A0A401WD45"/>
<comment type="caution">
    <text evidence="2">The sequence shown here is derived from an EMBL/GenBank/DDBJ whole genome shotgun (WGS) entry which is preliminary data.</text>
</comment>
<evidence type="ECO:0000256" key="1">
    <source>
        <dbReference type="SAM" id="MobiDB-lite"/>
    </source>
</evidence>